<keyword evidence="4" id="KW-1185">Reference proteome</keyword>
<evidence type="ECO:0000256" key="1">
    <source>
        <dbReference type="ARBA" id="ARBA00009856"/>
    </source>
</evidence>
<proteinExistence type="inferred from homology"/>
<sequence length="268" mass="31049">MTLESSGNDNKNFKKVNRTSSKLNATTFEESLRERRCIVRKSQMFETLQHELESFLDPIQQIRCLAIGSFYEEFAALYQLALLLELIDHFNAHSEKPLEVSIYDPVFTKADKEFITKQGSSWSIDERLEEGSIKPENVLFFLPHAPLDLTEEVLALEKPRLLLANHVSKHVDRYTKSQLYQKYPKLAKLNHLFAPNDVPATPSDFQPFISRRARRKLKNVSSEHSPDYDAIETYFRQITMLTDFDSGKTLSNEPWLNSFSDLALHHLL</sequence>
<dbReference type="OrthoDB" id="551431at2759"/>
<dbReference type="InterPro" id="IPR012942">
    <property type="entry name" value="SRR1-like"/>
</dbReference>
<organism evidence="3 4">
    <name type="scientific">Lachancea lanzarotensis</name>
    <dbReference type="NCBI Taxonomy" id="1245769"/>
    <lineage>
        <taxon>Eukaryota</taxon>
        <taxon>Fungi</taxon>
        <taxon>Dikarya</taxon>
        <taxon>Ascomycota</taxon>
        <taxon>Saccharomycotina</taxon>
        <taxon>Saccharomycetes</taxon>
        <taxon>Saccharomycetales</taxon>
        <taxon>Saccharomycetaceae</taxon>
        <taxon>Lachancea</taxon>
    </lineage>
</organism>
<dbReference type="EMBL" id="LN736362">
    <property type="protein sequence ID" value="CEP61604.1"/>
    <property type="molecule type" value="Genomic_DNA"/>
</dbReference>
<dbReference type="InterPro" id="IPR040044">
    <property type="entry name" value="SRR1L"/>
</dbReference>
<dbReference type="PANTHER" id="PTHR28626">
    <property type="entry name" value="SRR1-LIKE PROTEIN"/>
    <property type="match status" value="1"/>
</dbReference>
<feature type="domain" description="SRR1-like" evidence="2">
    <location>
        <begin position="53"/>
        <end position="265"/>
    </location>
</feature>
<dbReference type="HOGENOM" id="CLU_084828_0_0_1"/>
<reference evidence="3 4" key="1">
    <citation type="submission" date="2014-12" db="EMBL/GenBank/DDBJ databases">
        <authorList>
            <person name="Neuveglise Cecile"/>
        </authorList>
    </citation>
    <scope>NUCLEOTIDE SEQUENCE [LARGE SCALE GENOMIC DNA]</scope>
    <source>
        <strain evidence="3 4">CBS 12615</strain>
    </source>
</reference>
<dbReference type="PANTHER" id="PTHR28626:SF3">
    <property type="entry name" value="SRR1-LIKE PROTEIN"/>
    <property type="match status" value="1"/>
</dbReference>
<evidence type="ECO:0000313" key="4">
    <source>
        <dbReference type="Proteomes" id="UP000054304"/>
    </source>
</evidence>
<protein>
    <submittedName>
        <fullName evidence="3">LALA0S03e06656g1_1</fullName>
    </submittedName>
</protein>
<gene>
    <name evidence="3" type="ORF">LALA0_S03e06656g</name>
</gene>
<dbReference type="GO" id="GO:0007017">
    <property type="term" value="P:microtubule-based process"/>
    <property type="evidence" value="ECO:0007669"/>
    <property type="project" value="EnsemblFungi"/>
</dbReference>
<evidence type="ECO:0000313" key="3">
    <source>
        <dbReference type="EMBL" id="CEP61604.1"/>
    </source>
</evidence>
<dbReference type="RefSeq" id="XP_022627838.1">
    <property type="nucleotide sequence ID" value="XM_022773356.1"/>
</dbReference>
<evidence type="ECO:0000259" key="2">
    <source>
        <dbReference type="Pfam" id="PF07985"/>
    </source>
</evidence>
<dbReference type="Pfam" id="PF07985">
    <property type="entry name" value="SRR1"/>
    <property type="match status" value="1"/>
</dbReference>
<dbReference type="GO" id="GO:0005737">
    <property type="term" value="C:cytoplasm"/>
    <property type="evidence" value="ECO:0007669"/>
    <property type="project" value="TreeGrafter"/>
</dbReference>
<name>A0A0C7N0Y7_9SACH</name>
<dbReference type="GO" id="GO:0005634">
    <property type="term" value="C:nucleus"/>
    <property type="evidence" value="ECO:0007669"/>
    <property type="project" value="TreeGrafter"/>
</dbReference>
<dbReference type="Proteomes" id="UP000054304">
    <property type="component" value="Unassembled WGS sequence"/>
</dbReference>
<comment type="similarity">
    <text evidence="1">Belongs to the SRR1 family.</text>
</comment>
<dbReference type="GeneID" id="34685033"/>
<dbReference type="AlphaFoldDB" id="A0A0C7N0Y7"/>
<accession>A0A0C7N0Y7</accession>